<proteinExistence type="predicted"/>
<sequence length="54" mass="5989">MNGIAFKPALIFSHAMVLTLLAMMMMAESPSRLGHFVQGTDVDRHAKIFASHLF</sequence>
<dbReference type="RefSeq" id="WP_158535105.1">
    <property type="nucleotide sequence ID" value="NZ_CAWNWM010000008.1"/>
</dbReference>
<dbReference type="AlphaFoldDB" id="A0A2W1JSL8"/>
<evidence type="ECO:0000313" key="1">
    <source>
        <dbReference type="EMBL" id="PZD72904.1"/>
    </source>
</evidence>
<reference evidence="1 2" key="1">
    <citation type="journal article" date="2018" name="Sci. Rep.">
        <title>A novel species of the marine cyanobacterium Acaryochloris with a unique pigment content and lifestyle.</title>
        <authorList>
            <person name="Partensky F."/>
            <person name="Six C."/>
            <person name="Ratin M."/>
            <person name="Garczarek L."/>
            <person name="Vaulot D."/>
            <person name="Probert I."/>
            <person name="Calteau A."/>
            <person name="Gourvil P."/>
            <person name="Marie D."/>
            <person name="Grebert T."/>
            <person name="Bouchier C."/>
            <person name="Le Panse S."/>
            <person name="Gachenot M."/>
            <person name="Rodriguez F."/>
            <person name="Garrido J.L."/>
        </authorList>
    </citation>
    <scope>NUCLEOTIDE SEQUENCE [LARGE SCALE GENOMIC DNA]</scope>
    <source>
        <strain evidence="1 2">RCC1774</strain>
    </source>
</reference>
<protein>
    <submittedName>
        <fullName evidence="1">Uncharacterized protein</fullName>
    </submittedName>
</protein>
<dbReference type="Proteomes" id="UP000248857">
    <property type="component" value="Unassembled WGS sequence"/>
</dbReference>
<comment type="caution">
    <text evidence="1">The sequence shown here is derived from an EMBL/GenBank/DDBJ whole genome shotgun (WGS) entry which is preliminary data.</text>
</comment>
<evidence type="ECO:0000313" key="2">
    <source>
        <dbReference type="Proteomes" id="UP000248857"/>
    </source>
</evidence>
<accession>A0A2W1JSL8</accession>
<keyword evidence="2" id="KW-1185">Reference proteome</keyword>
<name>A0A2W1JSL8_9CYAN</name>
<organism evidence="1 2">
    <name type="scientific">Acaryochloris thomasi RCC1774</name>
    <dbReference type="NCBI Taxonomy" id="1764569"/>
    <lineage>
        <taxon>Bacteria</taxon>
        <taxon>Bacillati</taxon>
        <taxon>Cyanobacteriota</taxon>
        <taxon>Cyanophyceae</taxon>
        <taxon>Acaryochloridales</taxon>
        <taxon>Acaryochloridaceae</taxon>
        <taxon>Acaryochloris</taxon>
        <taxon>Acaryochloris thomasi</taxon>
    </lineage>
</organism>
<gene>
    <name evidence="1" type="ORF">C1752_03356</name>
</gene>
<dbReference type="EMBL" id="PQWO01000008">
    <property type="protein sequence ID" value="PZD72904.1"/>
    <property type="molecule type" value="Genomic_DNA"/>
</dbReference>